<dbReference type="RefSeq" id="WP_306989678.1">
    <property type="nucleotide sequence ID" value="NZ_JAUSUT010000001.1"/>
</dbReference>
<feature type="signal peptide" evidence="3">
    <location>
        <begin position="1"/>
        <end position="26"/>
    </location>
</feature>
<organism evidence="4 5">
    <name type="scientific">Amycolatopsis thermophila</name>
    <dbReference type="NCBI Taxonomy" id="206084"/>
    <lineage>
        <taxon>Bacteria</taxon>
        <taxon>Bacillati</taxon>
        <taxon>Actinomycetota</taxon>
        <taxon>Actinomycetes</taxon>
        <taxon>Pseudonocardiales</taxon>
        <taxon>Pseudonocardiaceae</taxon>
        <taxon>Amycolatopsis</taxon>
    </lineage>
</organism>
<evidence type="ECO:0000313" key="5">
    <source>
        <dbReference type="Proteomes" id="UP001229651"/>
    </source>
</evidence>
<keyword evidence="2" id="KW-0812">Transmembrane</keyword>
<keyword evidence="2" id="KW-1133">Transmembrane helix</keyword>
<evidence type="ECO:0000313" key="4">
    <source>
        <dbReference type="EMBL" id="MDQ0377393.1"/>
    </source>
</evidence>
<feature type="compositionally biased region" description="Low complexity" evidence="1">
    <location>
        <begin position="290"/>
        <end position="306"/>
    </location>
</feature>
<name>A0ABU0EQP2_9PSEU</name>
<reference evidence="4 5" key="1">
    <citation type="submission" date="2023-07" db="EMBL/GenBank/DDBJ databases">
        <title>Sequencing the genomes of 1000 actinobacteria strains.</title>
        <authorList>
            <person name="Klenk H.-P."/>
        </authorList>
    </citation>
    <scope>NUCLEOTIDE SEQUENCE [LARGE SCALE GENOMIC DNA]</scope>
    <source>
        <strain evidence="4 5">DSM 45805</strain>
    </source>
</reference>
<evidence type="ECO:0000256" key="1">
    <source>
        <dbReference type="SAM" id="MobiDB-lite"/>
    </source>
</evidence>
<accession>A0ABU0EQP2</accession>
<evidence type="ECO:0000256" key="2">
    <source>
        <dbReference type="SAM" id="Phobius"/>
    </source>
</evidence>
<feature type="transmembrane region" description="Helical" evidence="2">
    <location>
        <begin position="42"/>
        <end position="61"/>
    </location>
</feature>
<keyword evidence="5" id="KW-1185">Reference proteome</keyword>
<protein>
    <submittedName>
        <fullName evidence="4">Uncharacterized protein</fullName>
    </submittedName>
</protein>
<proteinExistence type="predicted"/>
<sequence>MPDRARLGTAAALGVLLPLGPAVAHAAPAVNQSTLAAGITDIPPGLWGLLGLLGLFGLVGLSRRGPKRNAKNPLAGYGGEDELARGTGRHHAPPAPRTGSPMDILPGGDRGRPAERPPTVRTDQPVAPRPDYASMSPGDVPRPDYAAAMSPGDPARPDHTATPPGDLPRPDYASMPPAEQVRLAEPYGTREEVPSGAQPMPYGTREEVPSGSQPAMPYGAYAEAPSQAAPAEALMPQYAEAPSAPPAMPNYAALASRGELASATRVPSPMDTAPTTPTPAQYSRTPEPYPQTDQDPPAQQPAVPQQHSPTAGTGSTFAGLPRYPETATPDPGPVDAGPRHRR</sequence>
<keyword evidence="2" id="KW-0472">Membrane</keyword>
<dbReference type="Proteomes" id="UP001229651">
    <property type="component" value="Unassembled WGS sequence"/>
</dbReference>
<evidence type="ECO:0000256" key="3">
    <source>
        <dbReference type="SAM" id="SignalP"/>
    </source>
</evidence>
<comment type="caution">
    <text evidence="4">The sequence shown here is derived from an EMBL/GenBank/DDBJ whole genome shotgun (WGS) entry which is preliminary data.</text>
</comment>
<gene>
    <name evidence="4" type="ORF">FB470_001387</name>
</gene>
<dbReference type="EMBL" id="JAUSUT010000001">
    <property type="protein sequence ID" value="MDQ0377393.1"/>
    <property type="molecule type" value="Genomic_DNA"/>
</dbReference>
<keyword evidence="3" id="KW-0732">Signal</keyword>
<feature type="compositionally biased region" description="Polar residues" evidence="1">
    <location>
        <begin position="307"/>
        <end position="316"/>
    </location>
</feature>
<feature type="region of interest" description="Disordered" evidence="1">
    <location>
        <begin position="259"/>
        <end position="342"/>
    </location>
</feature>
<feature type="region of interest" description="Disordered" evidence="1">
    <location>
        <begin position="63"/>
        <end position="228"/>
    </location>
</feature>
<feature type="chain" id="PRO_5045410672" evidence="3">
    <location>
        <begin position="27"/>
        <end position="342"/>
    </location>
</feature>